<dbReference type="InterPro" id="IPR020472">
    <property type="entry name" value="WD40_PAC1"/>
</dbReference>
<dbReference type="HOGENOM" id="CLU_000288_57_33_3"/>
<accession>K9W077</accession>
<evidence type="ECO:0000259" key="5">
    <source>
        <dbReference type="Pfam" id="PF23586"/>
    </source>
</evidence>
<dbReference type="InterPro" id="IPR019775">
    <property type="entry name" value="WD40_repeat_CS"/>
</dbReference>
<feature type="repeat" description="WD" evidence="3">
    <location>
        <begin position="232"/>
        <end position="273"/>
    </location>
</feature>
<dbReference type="Pfam" id="PF23586">
    <property type="entry name" value="Beta-prop_NWD2_C"/>
    <property type="match status" value="1"/>
</dbReference>
<dbReference type="KEGG" id="cep:Cri9333_2949"/>
<feature type="domain" description="NWD2 C-terminal beta-propeller" evidence="5">
    <location>
        <begin position="80"/>
        <end position="233"/>
    </location>
</feature>
<dbReference type="CDD" id="cd00200">
    <property type="entry name" value="WD40"/>
    <property type="match status" value="1"/>
</dbReference>
<dbReference type="SMART" id="SM00320">
    <property type="entry name" value="WD40"/>
    <property type="match status" value="7"/>
</dbReference>
<dbReference type="InterPro" id="IPR015943">
    <property type="entry name" value="WD40/YVTN_repeat-like_dom_sf"/>
</dbReference>
<dbReference type="PROSITE" id="PS00678">
    <property type="entry name" value="WD_REPEATS_1"/>
    <property type="match status" value="1"/>
</dbReference>
<keyword evidence="7" id="KW-1185">Reference proteome</keyword>
<feature type="repeat" description="WD" evidence="3">
    <location>
        <begin position="100"/>
        <end position="143"/>
    </location>
</feature>
<keyword evidence="2" id="KW-0677">Repeat</keyword>
<evidence type="ECO:0000313" key="6">
    <source>
        <dbReference type="EMBL" id="AFZ13788.1"/>
    </source>
</evidence>
<evidence type="ECO:0000256" key="2">
    <source>
        <dbReference type="ARBA" id="ARBA00022737"/>
    </source>
</evidence>
<dbReference type="PROSITE" id="PS50294">
    <property type="entry name" value="WD_REPEATS_REGION"/>
    <property type="match status" value="4"/>
</dbReference>
<sequence>MTLKSIFAYFFTALAFTSAIAVTKVNSSDSVAQTPNTRQTTLNAKANSKWHPQLIRTIQGFTQMVGAIAITPDGQNIVAGSDSGAIKVWNLKTGKLVRTLNKHTDSIVSLAISPNGKTLVSASGLNEQAVKIWDLKTGAVIKTIQKPDWFVKSVAISPDNKQLALGIWNTTTTKPQVEVLNLTTGATIYSLQGSSQSNLTVQFSPNGKSLASGNEDSTIQLWDTDTGNLIYTLNHGAGVRAIAFSQDSKSLISESYTQTVKVWNVQTGELISTPIADSGIVFVNAVAVHPQGDLFASALGGENGVLNIFDLNTGKVISPVTGYSGVVSALAFTPNGQTLVSGNSDGSISIWQAK</sequence>
<dbReference type="PROSITE" id="PS50082">
    <property type="entry name" value="WD_REPEATS_2"/>
    <property type="match status" value="5"/>
</dbReference>
<keyword evidence="4" id="KW-0732">Signal</keyword>
<dbReference type="OrthoDB" id="422888at2"/>
<dbReference type="PRINTS" id="PR00320">
    <property type="entry name" value="GPROTEINBRPT"/>
</dbReference>
<evidence type="ECO:0000256" key="4">
    <source>
        <dbReference type="SAM" id="SignalP"/>
    </source>
</evidence>
<proteinExistence type="predicted"/>
<dbReference type="Proteomes" id="UP000010472">
    <property type="component" value="Chromosome"/>
</dbReference>
<reference evidence="6 7" key="1">
    <citation type="submission" date="2012-06" db="EMBL/GenBank/DDBJ databases">
        <title>Finished chromosome of genome of Crinalium epipsammum PCC 9333.</title>
        <authorList>
            <consortium name="US DOE Joint Genome Institute"/>
            <person name="Gugger M."/>
            <person name="Coursin T."/>
            <person name="Rippka R."/>
            <person name="Tandeau De Marsac N."/>
            <person name="Huntemann M."/>
            <person name="Wei C.-L."/>
            <person name="Han J."/>
            <person name="Detter J.C."/>
            <person name="Han C."/>
            <person name="Tapia R."/>
            <person name="Davenport K."/>
            <person name="Daligault H."/>
            <person name="Erkkila T."/>
            <person name="Gu W."/>
            <person name="Munk A.C.C."/>
            <person name="Teshima H."/>
            <person name="Xu Y."/>
            <person name="Chain P."/>
            <person name="Chen A."/>
            <person name="Krypides N."/>
            <person name="Mavromatis K."/>
            <person name="Markowitz V."/>
            <person name="Szeto E."/>
            <person name="Ivanova N."/>
            <person name="Mikhailova N."/>
            <person name="Ovchinnikova G."/>
            <person name="Pagani I."/>
            <person name="Pati A."/>
            <person name="Goodwin L."/>
            <person name="Peters L."/>
            <person name="Pitluck S."/>
            <person name="Woyke T."/>
            <person name="Kerfeld C."/>
        </authorList>
    </citation>
    <scope>NUCLEOTIDE SEQUENCE [LARGE SCALE GENOMIC DNA]</scope>
    <source>
        <strain evidence="6 7">PCC 9333</strain>
    </source>
</reference>
<feature type="repeat" description="WD" evidence="3">
    <location>
        <begin position="320"/>
        <end position="354"/>
    </location>
</feature>
<evidence type="ECO:0000256" key="3">
    <source>
        <dbReference type="PROSITE-ProRule" id="PRU00221"/>
    </source>
</evidence>
<dbReference type="PANTHER" id="PTHR19848">
    <property type="entry name" value="WD40 REPEAT PROTEIN"/>
    <property type="match status" value="1"/>
</dbReference>
<dbReference type="AlphaFoldDB" id="K9W077"/>
<feature type="chain" id="PRO_5003937267" evidence="4">
    <location>
        <begin position="22"/>
        <end position="354"/>
    </location>
</feature>
<feature type="signal peptide" evidence="4">
    <location>
        <begin position="1"/>
        <end position="21"/>
    </location>
</feature>
<evidence type="ECO:0000313" key="7">
    <source>
        <dbReference type="Proteomes" id="UP000010472"/>
    </source>
</evidence>
<dbReference type="Gene3D" id="2.130.10.10">
    <property type="entry name" value="YVTN repeat-like/Quinoprotein amine dehydrogenase"/>
    <property type="match status" value="2"/>
</dbReference>
<dbReference type="PANTHER" id="PTHR19848:SF8">
    <property type="entry name" value="F-BOX AND WD REPEAT DOMAIN CONTAINING 7"/>
    <property type="match status" value="1"/>
</dbReference>
<dbReference type="InterPro" id="IPR036322">
    <property type="entry name" value="WD40_repeat_dom_sf"/>
</dbReference>
<gene>
    <name evidence="6" type="ORF">Cri9333_2949</name>
</gene>
<dbReference type="eggNOG" id="COG2319">
    <property type="taxonomic scope" value="Bacteria"/>
</dbReference>
<keyword evidence="1 3" id="KW-0853">WD repeat</keyword>
<dbReference type="SUPFAM" id="SSF50978">
    <property type="entry name" value="WD40 repeat-like"/>
    <property type="match status" value="1"/>
</dbReference>
<name>K9W077_9CYAN</name>
<organism evidence="6 7">
    <name type="scientific">Crinalium epipsammum PCC 9333</name>
    <dbReference type="NCBI Taxonomy" id="1173022"/>
    <lineage>
        <taxon>Bacteria</taxon>
        <taxon>Bacillati</taxon>
        <taxon>Cyanobacteriota</taxon>
        <taxon>Cyanophyceae</taxon>
        <taxon>Gomontiellales</taxon>
        <taxon>Gomontiellaceae</taxon>
        <taxon>Crinalium</taxon>
    </lineage>
</organism>
<dbReference type="InterPro" id="IPR056534">
    <property type="entry name" value="Beta-prop_NWD2_C"/>
</dbReference>
<dbReference type="Pfam" id="PF00400">
    <property type="entry name" value="WD40"/>
    <property type="match status" value="2"/>
</dbReference>
<dbReference type="RefSeq" id="WP_015203896.1">
    <property type="nucleotide sequence ID" value="NC_019753.1"/>
</dbReference>
<dbReference type="EMBL" id="CP003620">
    <property type="protein sequence ID" value="AFZ13788.1"/>
    <property type="molecule type" value="Genomic_DNA"/>
</dbReference>
<protein>
    <submittedName>
        <fullName evidence="6">WD40 repeat-containing protein</fullName>
    </submittedName>
</protein>
<dbReference type="STRING" id="1173022.Cri9333_2949"/>
<dbReference type="InterPro" id="IPR001680">
    <property type="entry name" value="WD40_rpt"/>
</dbReference>
<feature type="repeat" description="WD" evidence="3">
    <location>
        <begin position="58"/>
        <end position="99"/>
    </location>
</feature>
<evidence type="ECO:0000256" key="1">
    <source>
        <dbReference type="ARBA" id="ARBA00022574"/>
    </source>
</evidence>
<feature type="repeat" description="WD" evidence="3">
    <location>
        <begin position="191"/>
        <end position="232"/>
    </location>
</feature>